<evidence type="ECO:0000256" key="1">
    <source>
        <dbReference type="ARBA" id="ARBA00004651"/>
    </source>
</evidence>
<dbReference type="AlphaFoldDB" id="A0A1W2AQB6"/>
<dbReference type="GO" id="GO:0005886">
    <property type="term" value="C:plasma membrane"/>
    <property type="evidence" value="ECO:0007669"/>
    <property type="project" value="UniProtKB-SubCell"/>
</dbReference>
<reference evidence="8 9" key="1">
    <citation type="submission" date="2017-04" db="EMBL/GenBank/DDBJ databases">
        <authorList>
            <person name="Afonso C.L."/>
            <person name="Miller P.J."/>
            <person name="Scott M.A."/>
            <person name="Spackman E."/>
            <person name="Goraichik I."/>
            <person name="Dimitrov K.M."/>
            <person name="Suarez D.L."/>
            <person name="Swayne D.E."/>
        </authorList>
    </citation>
    <scope>NUCLEOTIDE SEQUENCE [LARGE SCALE GENOMIC DNA]</scope>
    <source>
        <strain evidence="8 9">DSM 12816</strain>
    </source>
</reference>
<evidence type="ECO:0000313" key="9">
    <source>
        <dbReference type="Proteomes" id="UP000192790"/>
    </source>
</evidence>
<keyword evidence="9" id="KW-1185">Reference proteome</keyword>
<organism evidence="8 9">
    <name type="scientific">Papillibacter cinnamivorans DSM 12816</name>
    <dbReference type="NCBI Taxonomy" id="1122930"/>
    <lineage>
        <taxon>Bacteria</taxon>
        <taxon>Bacillati</taxon>
        <taxon>Bacillota</taxon>
        <taxon>Clostridia</taxon>
        <taxon>Eubacteriales</taxon>
        <taxon>Oscillospiraceae</taxon>
        <taxon>Papillibacter</taxon>
    </lineage>
</organism>
<evidence type="ECO:0000256" key="4">
    <source>
        <dbReference type="ARBA" id="ARBA00022989"/>
    </source>
</evidence>
<dbReference type="STRING" id="1122930.SAMN02745168_1897"/>
<evidence type="ECO:0000256" key="6">
    <source>
        <dbReference type="SAM" id="Phobius"/>
    </source>
</evidence>
<evidence type="ECO:0000256" key="5">
    <source>
        <dbReference type="ARBA" id="ARBA00023136"/>
    </source>
</evidence>
<comment type="subcellular location">
    <subcellularLocation>
        <location evidence="1">Cell membrane</location>
        <topology evidence="1">Multi-pass membrane protein</topology>
    </subcellularLocation>
</comment>
<dbReference type="InterPro" id="IPR018076">
    <property type="entry name" value="T2SS_GspF_dom"/>
</dbReference>
<dbReference type="PANTHER" id="PTHR35007">
    <property type="entry name" value="INTEGRAL MEMBRANE PROTEIN-RELATED"/>
    <property type="match status" value="1"/>
</dbReference>
<name>A0A1W2AQB6_9FIRM</name>
<dbReference type="EMBL" id="FWXW01000004">
    <property type="protein sequence ID" value="SMC62919.1"/>
    <property type="molecule type" value="Genomic_DNA"/>
</dbReference>
<dbReference type="Proteomes" id="UP000192790">
    <property type="component" value="Unassembled WGS sequence"/>
</dbReference>
<gene>
    <name evidence="8" type="ORF">SAMN02745168_1897</name>
</gene>
<dbReference type="PANTHER" id="PTHR35007:SF2">
    <property type="entry name" value="PILUS ASSEMBLE PROTEIN"/>
    <property type="match status" value="1"/>
</dbReference>
<accession>A0A1W2AQB6</accession>
<keyword evidence="3 6" id="KW-0812">Transmembrane</keyword>
<protein>
    <submittedName>
        <fullName evidence="8">Flp pilus assembly protein TadB</fullName>
    </submittedName>
</protein>
<dbReference type="Pfam" id="PF00482">
    <property type="entry name" value="T2SSF"/>
    <property type="match status" value="1"/>
</dbReference>
<evidence type="ECO:0000256" key="3">
    <source>
        <dbReference type="ARBA" id="ARBA00022692"/>
    </source>
</evidence>
<keyword evidence="2" id="KW-1003">Cell membrane</keyword>
<proteinExistence type="predicted"/>
<feature type="domain" description="Type II secretion system protein GspF" evidence="7">
    <location>
        <begin position="155"/>
        <end position="282"/>
    </location>
</feature>
<evidence type="ECO:0000256" key="2">
    <source>
        <dbReference type="ARBA" id="ARBA00022475"/>
    </source>
</evidence>
<dbReference type="RefSeq" id="WP_159448067.1">
    <property type="nucleotide sequence ID" value="NZ_FWXW01000004.1"/>
</dbReference>
<keyword evidence="5 6" id="KW-0472">Membrane</keyword>
<evidence type="ECO:0000313" key="8">
    <source>
        <dbReference type="EMBL" id="SMC62919.1"/>
    </source>
</evidence>
<dbReference type="OrthoDB" id="9786505at2"/>
<keyword evidence="4 6" id="KW-1133">Transmembrane helix</keyword>
<evidence type="ECO:0000259" key="7">
    <source>
        <dbReference type="Pfam" id="PF00482"/>
    </source>
</evidence>
<feature type="transmembrane region" description="Helical" evidence="6">
    <location>
        <begin position="266"/>
        <end position="285"/>
    </location>
</feature>
<sequence length="293" mass="33243">MTLSLILIAILLGCGAWLILSAKLFHDKSFYGHKTLSRLNKWKQEDRDIWDYPILKKLVSFLSRYVFLDKASAEMLSKKLSRAGLAVTPQQFTARKYAIITLSGSLILLCTLLKFWLGILLIILFAVLLFMKQSESLSSKLKKKDEAIALEMPRFIRTICRNLRSNRDIYTALQSYRKVAGPVLGAELDILLAHMRAGGVSTALQQFQSRLGTEEAFRLCSILMEIDRGIDQTATLDYLADDMARQAKLKVQKTLSSRPAKMRRTYLPAVGICVVMILYVLIVFVQNQLNNLF</sequence>
<feature type="transmembrane region" description="Helical" evidence="6">
    <location>
        <begin position="97"/>
        <end position="130"/>
    </location>
</feature>